<sequence>MADEVPATLRHAADQAIDPATLLDALAALAAQPSPYGRERATAHRVADWAAARWPALSWRVDPLPRTAATPDSANLVGGSSRGGHPELLIYSHLDTSLTDAADFDAPITGRRTPAPALDLPGPDGEVVSGSGLGVARAAAAAALVGYAAAAEACRAAGRPHRLTLLLAATGTHRHDPDAGPDDGVAPAPTTGGVLHHLRDRPPPAAAIVAKTSPPGILTAEPGAMFLRVRLSSGFHPALFRDTATPPGGLLAHLGVVVEALEDFRRAHLARRTDPDALVGPELGLGAVRAGQPGKPDLLPGAVDLHLYLTTVPGDDPAEITDALRAMLARRLRDTPLAGCGLAVAGHPVHPSAATAPDAAICRHADAAWRTAHGRPPTPLRGWTGSTDGVVLRGRGVPTVRLGPPALPPDPADPRRERYAMAELVRFARLYADIALRHQQASTG</sequence>
<reference evidence="2" key="1">
    <citation type="submission" date="2016-06" db="EMBL/GenBank/DDBJ databases">
        <authorList>
            <person name="Varghese N."/>
            <person name="Submissions Spin"/>
        </authorList>
    </citation>
    <scope>NUCLEOTIDE SEQUENCE [LARGE SCALE GENOMIC DNA]</scope>
    <source>
        <strain evidence="2">DSM 44983</strain>
    </source>
</reference>
<dbReference type="EMBL" id="LT607752">
    <property type="protein sequence ID" value="SCG46153.1"/>
    <property type="molecule type" value="Genomic_DNA"/>
</dbReference>
<organism evidence="1 2">
    <name type="scientific">Micromonospora rifamycinica</name>
    <dbReference type="NCBI Taxonomy" id="291594"/>
    <lineage>
        <taxon>Bacteria</taxon>
        <taxon>Bacillati</taxon>
        <taxon>Actinomycetota</taxon>
        <taxon>Actinomycetes</taxon>
        <taxon>Micromonosporales</taxon>
        <taxon>Micromonosporaceae</taxon>
        <taxon>Micromonospora</taxon>
    </lineage>
</organism>
<dbReference type="Proteomes" id="UP000198226">
    <property type="component" value="Chromosome I"/>
</dbReference>
<protein>
    <submittedName>
        <fullName evidence="1">Acetylornithine deacetylase/Succinyl-diaminopimelate desuccinylase</fullName>
    </submittedName>
</protein>
<dbReference type="AlphaFoldDB" id="A0A1C5HJP9"/>
<evidence type="ECO:0000313" key="2">
    <source>
        <dbReference type="Proteomes" id="UP000198226"/>
    </source>
</evidence>
<gene>
    <name evidence="1" type="ORF">GA0070623_1328</name>
</gene>
<evidence type="ECO:0000313" key="1">
    <source>
        <dbReference type="EMBL" id="SCG46153.1"/>
    </source>
</evidence>
<dbReference type="OrthoDB" id="4030071at2"/>
<keyword evidence="2" id="KW-1185">Reference proteome</keyword>
<dbReference type="Gene3D" id="3.40.630.10">
    <property type="entry name" value="Zn peptidases"/>
    <property type="match status" value="1"/>
</dbReference>
<dbReference type="Gene3D" id="3.30.70.360">
    <property type="match status" value="1"/>
</dbReference>
<proteinExistence type="predicted"/>
<name>A0A1C5HJP9_9ACTN</name>
<accession>A0A1C5HJP9</accession>
<dbReference type="SUPFAM" id="SSF53187">
    <property type="entry name" value="Zn-dependent exopeptidases"/>
    <property type="match status" value="1"/>
</dbReference>
<dbReference type="RefSeq" id="WP_089003943.1">
    <property type="nucleotide sequence ID" value="NZ_LT607752.1"/>
</dbReference>